<dbReference type="STRING" id="1219065.VPR01S_03_00940"/>
<dbReference type="SUPFAM" id="SSF82689">
    <property type="entry name" value="Mechanosensitive channel protein MscS (YggB), C-terminal domain"/>
    <property type="match status" value="1"/>
</dbReference>
<evidence type="ECO:0000259" key="9">
    <source>
        <dbReference type="Pfam" id="PF21082"/>
    </source>
</evidence>
<keyword evidence="5 7" id="KW-1133">Transmembrane helix</keyword>
<comment type="similarity">
    <text evidence="2 7">Belongs to the MscS (TC 1.A.23) family.</text>
</comment>
<dbReference type="InterPro" id="IPR008910">
    <property type="entry name" value="MSC_TM_helix"/>
</dbReference>
<keyword evidence="7" id="KW-0407">Ion channel</keyword>
<evidence type="ECO:0000313" key="12">
    <source>
        <dbReference type="Proteomes" id="UP000016570"/>
    </source>
</evidence>
<comment type="subunit">
    <text evidence="7">Homoheptamer.</text>
</comment>
<dbReference type="GO" id="GO:0008381">
    <property type="term" value="F:mechanosensitive monoatomic ion channel activity"/>
    <property type="evidence" value="ECO:0007669"/>
    <property type="project" value="InterPro"/>
</dbReference>
<dbReference type="InterPro" id="IPR011066">
    <property type="entry name" value="MscS_channel_C_sf"/>
</dbReference>
<keyword evidence="7" id="KW-0813">Transport</keyword>
<evidence type="ECO:0000256" key="4">
    <source>
        <dbReference type="ARBA" id="ARBA00022692"/>
    </source>
</evidence>
<dbReference type="PANTHER" id="PTHR30221:SF1">
    <property type="entry name" value="SMALL-CONDUCTANCE MECHANOSENSITIVE CHANNEL"/>
    <property type="match status" value="1"/>
</dbReference>
<dbReference type="PANTHER" id="PTHR30221">
    <property type="entry name" value="SMALL-CONDUCTANCE MECHANOSENSITIVE CHANNEL"/>
    <property type="match status" value="1"/>
</dbReference>
<keyword evidence="6 7" id="KW-0472">Membrane</keyword>
<evidence type="ECO:0000259" key="8">
    <source>
        <dbReference type="Pfam" id="PF00924"/>
    </source>
</evidence>
<keyword evidence="12" id="KW-1185">Reference proteome</keyword>
<evidence type="ECO:0000256" key="1">
    <source>
        <dbReference type="ARBA" id="ARBA00004651"/>
    </source>
</evidence>
<dbReference type="SUPFAM" id="SSF82861">
    <property type="entry name" value="Mechanosensitive channel protein MscS (YggB), transmembrane region"/>
    <property type="match status" value="1"/>
</dbReference>
<feature type="domain" description="Mechanosensitive ion channel MscS C-terminal" evidence="9">
    <location>
        <begin position="182"/>
        <end position="264"/>
    </location>
</feature>
<gene>
    <name evidence="11" type="primary">mscS</name>
    <name evidence="11" type="ORF">VPR01S_03_00940</name>
</gene>
<dbReference type="InterPro" id="IPR049278">
    <property type="entry name" value="MS_channel_C"/>
</dbReference>
<dbReference type="Gene3D" id="2.30.30.60">
    <property type="match status" value="1"/>
</dbReference>
<dbReference type="EMBL" id="BATJ01000003">
    <property type="protein sequence ID" value="GAD66185.1"/>
    <property type="molecule type" value="Genomic_DNA"/>
</dbReference>
<keyword evidence="3" id="KW-1003">Cell membrane</keyword>
<dbReference type="Pfam" id="PF00924">
    <property type="entry name" value="MS_channel_2nd"/>
    <property type="match status" value="1"/>
</dbReference>
<dbReference type="RefSeq" id="WP_021704175.1">
    <property type="nucleotide sequence ID" value="NZ_BATJ01000003.1"/>
</dbReference>
<protein>
    <recommendedName>
        <fullName evidence="7">Small-conductance mechanosensitive channel</fullName>
    </recommendedName>
</protein>
<dbReference type="InterPro" id="IPR006685">
    <property type="entry name" value="MscS_channel_2nd"/>
</dbReference>
<evidence type="ECO:0000256" key="3">
    <source>
        <dbReference type="ARBA" id="ARBA00022475"/>
    </source>
</evidence>
<proteinExistence type="inferred from homology"/>
<reference evidence="11 12" key="1">
    <citation type="submission" date="2013-09" db="EMBL/GenBank/DDBJ databases">
        <title>Whole genome shotgun sequence of Vibrio proteolyticus NBRC 13287.</title>
        <authorList>
            <person name="Isaki S."/>
            <person name="Hosoyama A."/>
            <person name="Numata M."/>
            <person name="Hashimoto M."/>
            <person name="Hosoyama Y."/>
            <person name="Tsuchikane K."/>
            <person name="Noguchi M."/>
            <person name="Hirakata S."/>
            <person name="Ichikawa N."/>
            <person name="Ohji S."/>
            <person name="Yamazoe A."/>
            <person name="Fujita N."/>
        </authorList>
    </citation>
    <scope>NUCLEOTIDE SEQUENCE [LARGE SCALE GENOMIC DNA]</scope>
    <source>
        <strain evidence="11 12">NBRC 13287</strain>
    </source>
</reference>
<comment type="caution">
    <text evidence="11">The sequence shown here is derived from an EMBL/GenBank/DDBJ whole genome shotgun (WGS) entry which is preliminary data.</text>
</comment>
<dbReference type="Pfam" id="PF05552">
    <property type="entry name" value="MS_channel_1st_1"/>
    <property type="match status" value="1"/>
</dbReference>
<evidence type="ECO:0000256" key="5">
    <source>
        <dbReference type="ARBA" id="ARBA00022989"/>
    </source>
</evidence>
<feature type="domain" description="Mechanosensitive ion channel MscS" evidence="8">
    <location>
        <begin position="110"/>
        <end position="176"/>
    </location>
</feature>
<dbReference type="Proteomes" id="UP000016570">
    <property type="component" value="Unassembled WGS sequence"/>
</dbReference>
<dbReference type="Pfam" id="PF21088">
    <property type="entry name" value="MS_channel_1st"/>
    <property type="match status" value="1"/>
</dbReference>
<dbReference type="InterPro" id="IPR010920">
    <property type="entry name" value="LSM_dom_sf"/>
</dbReference>
<feature type="domain" description="Mechanosensitive ion channel transmembrane helices 2/3" evidence="10">
    <location>
        <begin position="68"/>
        <end position="108"/>
    </location>
</feature>
<evidence type="ECO:0000256" key="2">
    <source>
        <dbReference type="ARBA" id="ARBA00008017"/>
    </source>
</evidence>
<sequence>MAVESVNQVSDWLVSHSGLLVQYGVNVIAALLILIVGSMLSKTIAATVEKLLGQKGVDKAVTSFVSSIVRYGILAFVLVAVLSRIGIETASIIAVLGAAGLAVGLALKGSLSNFASGVLIVLFRPFKSGDFIEAAGVSGSVQAIQIFSTILKTGDNKMIVVPNSSIMKGPITNVSRYDTRRINFVFAVSYKADLRQVQQVLREVVESDPRVLKEPEVKIGVNALVESSVQLIVRPWVKRSDYWPVFWDLNLAVKEALDSNGIEIPFRKMDVHLHQVD</sequence>
<evidence type="ECO:0000313" key="11">
    <source>
        <dbReference type="EMBL" id="GAD66185.1"/>
    </source>
</evidence>
<evidence type="ECO:0000259" key="10">
    <source>
        <dbReference type="Pfam" id="PF21088"/>
    </source>
</evidence>
<dbReference type="InterPro" id="IPR045275">
    <property type="entry name" value="MscS_archaea/bacteria_type"/>
</dbReference>
<keyword evidence="7" id="KW-0997">Cell inner membrane</keyword>
<organism evidence="11 12">
    <name type="scientific">Vibrio proteolyticus NBRC 13287</name>
    <dbReference type="NCBI Taxonomy" id="1219065"/>
    <lineage>
        <taxon>Bacteria</taxon>
        <taxon>Pseudomonadati</taxon>
        <taxon>Pseudomonadota</taxon>
        <taxon>Gammaproteobacteria</taxon>
        <taxon>Vibrionales</taxon>
        <taxon>Vibrionaceae</taxon>
        <taxon>Vibrio</taxon>
    </lineage>
</organism>
<name>U2ZXM7_VIBPR</name>
<dbReference type="InterPro" id="IPR049142">
    <property type="entry name" value="MS_channel_1st"/>
</dbReference>
<feature type="transmembrane region" description="Helical" evidence="7">
    <location>
        <begin position="61"/>
        <end position="83"/>
    </location>
</feature>
<dbReference type="eggNOG" id="COG0668">
    <property type="taxonomic scope" value="Bacteria"/>
</dbReference>
<evidence type="ECO:0000256" key="7">
    <source>
        <dbReference type="RuleBase" id="RU369025"/>
    </source>
</evidence>
<dbReference type="AlphaFoldDB" id="U2ZXM7"/>
<feature type="transmembrane region" description="Helical" evidence="7">
    <location>
        <begin position="20"/>
        <end position="40"/>
    </location>
</feature>
<dbReference type="Pfam" id="PF21082">
    <property type="entry name" value="MS_channel_3rd"/>
    <property type="match status" value="1"/>
</dbReference>
<feature type="transmembrane region" description="Helical" evidence="7">
    <location>
        <begin position="89"/>
        <end position="107"/>
    </location>
</feature>
<comment type="subcellular location">
    <subcellularLocation>
        <location evidence="7">Cell inner membrane</location>
        <topology evidence="7">Multi-pass membrane protein</topology>
    </subcellularLocation>
    <subcellularLocation>
        <location evidence="1">Cell membrane</location>
        <topology evidence="1">Multi-pass membrane protein</topology>
    </subcellularLocation>
</comment>
<dbReference type="InterPro" id="IPR011014">
    <property type="entry name" value="MscS_channel_TM-2"/>
</dbReference>
<comment type="function">
    <text evidence="7">Mechanosensitive channel that participates in the regulation of osmotic pressure changes within the cell, opening in response to stretch forces in the membrane lipid bilayer, without the need for other proteins. Contributes to normal resistance to hypoosmotic shock. Forms an ion channel of 1.0 nanosiemens conductance with a slight preference for anions.</text>
</comment>
<dbReference type="SUPFAM" id="SSF50182">
    <property type="entry name" value="Sm-like ribonucleoproteins"/>
    <property type="match status" value="1"/>
</dbReference>
<accession>U2ZXM7</accession>
<keyword evidence="7" id="KW-0406">Ion transport</keyword>
<evidence type="ECO:0000256" key="6">
    <source>
        <dbReference type="ARBA" id="ARBA00023136"/>
    </source>
</evidence>
<dbReference type="InterPro" id="IPR023408">
    <property type="entry name" value="MscS_beta-dom_sf"/>
</dbReference>
<keyword evidence="4 7" id="KW-0812">Transmembrane</keyword>
<dbReference type="Gene3D" id="1.10.287.1260">
    <property type="match status" value="1"/>
</dbReference>
<dbReference type="Gene3D" id="3.30.70.100">
    <property type="match status" value="1"/>
</dbReference>
<comment type="caution">
    <text evidence="7">Lacks conserved residue(s) required for the propagation of feature annotation.</text>
</comment>
<dbReference type="GO" id="GO:0005886">
    <property type="term" value="C:plasma membrane"/>
    <property type="evidence" value="ECO:0007669"/>
    <property type="project" value="UniProtKB-SubCell"/>
</dbReference>